<organism evidence="9 10">
    <name type="scientific">Haematococcus lacustris</name>
    <name type="common">Green alga</name>
    <name type="synonym">Haematococcus pluvialis</name>
    <dbReference type="NCBI Taxonomy" id="44745"/>
    <lineage>
        <taxon>Eukaryota</taxon>
        <taxon>Viridiplantae</taxon>
        <taxon>Chlorophyta</taxon>
        <taxon>core chlorophytes</taxon>
        <taxon>Chlorophyceae</taxon>
        <taxon>CS clade</taxon>
        <taxon>Chlamydomonadales</taxon>
        <taxon>Haematococcaceae</taxon>
        <taxon>Haematococcus</taxon>
    </lineage>
</organism>
<evidence type="ECO:0000256" key="7">
    <source>
        <dbReference type="SAM" id="MobiDB-lite"/>
    </source>
</evidence>
<dbReference type="PROSITE" id="PS00126">
    <property type="entry name" value="PDEASE_I_1"/>
    <property type="match status" value="1"/>
</dbReference>
<proteinExistence type="inferred from homology"/>
<dbReference type="InterPro" id="IPR023088">
    <property type="entry name" value="PDEase"/>
</dbReference>
<feature type="non-terminal residue" evidence="9">
    <location>
        <position position="1"/>
    </location>
</feature>
<dbReference type="CDD" id="cd00077">
    <property type="entry name" value="HDc"/>
    <property type="match status" value="1"/>
</dbReference>
<feature type="binding site" evidence="5">
    <location>
        <position position="144"/>
    </location>
    <ligand>
        <name>Zn(2+)</name>
        <dbReference type="ChEBI" id="CHEBI:29105"/>
        <label>2</label>
    </ligand>
</feature>
<feature type="domain" description="PDEase" evidence="8">
    <location>
        <begin position="22"/>
        <end position="463"/>
    </location>
</feature>
<evidence type="ECO:0000313" key="9">
    <source>
        <dbReference type="EMBL" id="GFH25584.1"/>
    </source>
</evidence>
<dbReference type="SUPFAM" id="SSF109604">
    <property type="entry name" value="HD-domain/PDEase-like"/>
    <property type="match status" value="1"/>
</dbReference>
<feature type="compositionally biased region" description="Polar residues" evidence="7">
    <location>
        <begin position="245"/>
        <end position="255"/>
    </location>
</feature>
<dbReference type="Pfam" id="PF00233">
    <property type="entry name" value="PDEase_I"/>
    <property type="match status" value="2"/>
</dbReference>
<dbReference type="GO" id="GO:0046872">
    <property type="term" value="F:metal ion binding"/>
    <property type="evidence" value="ECO:0007669"/>
    <property type="project" value="UniProtKB-KW"/>
</dbReference>
<feature type="binding site" evidence="4">
    <location>
        <position position="144"/>
    </location>
    <ligand>
        <name>AMP</name>
        <dbReference type="ChEBI" id="CHEBI:456215"/>
    </ligand>
</feature>
<dbReference type="InterPro" id="IPR036971">
    <property type="entry name" value="PDEase_catalytic_dom_sf"/>
</dbReference>
<evidence type="ECO:0000256" key="3">
    <source>
        <dbReference type="PIRSR" id="PIRSR623088-1"/>
    </source>
</evidence>
<dbReference type="InterPro" id="IPR023174">
    <property type="entry name" value="PDEase_CS"/>
</dbReference>
<feature type="region of interest" description="Disordered" evidence="7">
    <location>
        <begin position="323"/>
        <end position="356"/>
    </location>
</feature>
<keyword evidence="1 5" id="KW-0479">Metal-binding</keyword>
<dbReference type="AlphaFoldDB" id="A0A6A0A1Q7"/>
<feature type="binding site" evidence="4">
    <location>
        <position position="378"/>
    </location>
    <ligand>
        <name>AMP</name>
        <dbReference type="ChEBI" id="CHEBI:456215"/>
    </ligand>
</feature>
<feature type="binding site" evidence="5">
    <location>
        <position position="144"/>
    </location>
    <ligand>
        <name>Zn(2+)</name>
        <dbReference type="ChEBI" id="CHEBI:29105"/>
        <label>1</label>
    </ligand>
</feature>
<comment type="cofactor">
    <cofactor evidence="6">
        <name>a divalent metal cation</name>
        <dbReference type="ChEBI" id="CHEBI:60240"/>
    </cofactor>
    <text evidence="6">Binds 2 divalent metal cations per subunit. Site 1 may preferentially bind zinc ions, while site 2 has a preference for magnesium and/or manganese ions.</text>
</comment>
<dbReference type="InterPro" id="IPR002073">
    <property type="entry name" value="PDEase_catalytic_dom"/>
</dbReference>
<evidence type="ECO:0000256" key="4">
    <source>
        <dbReference type="PIRSR" id="PIRSR623088-2"/>
    </source>
</evidence>
<name>A0A6A0A1Q7_HAELA</name>
<keyword evidence="2 6" id="KW-0378">Hydrolase</keyword>
<keyword evidence="10" id="KW-1185">Reference proteome</keyword>
<dbReference type="EC" id="3.1.4.-" evidence="6"/>
<dbReference type="PROSITE" id="PS51845">
    <property type="entry name" value="PDEASE_I_2"/>
    <property type="match status" value="1"/>
</dbReference>
<feature type="binding site" evidence="5">
    <location>
        <position position="143"/>
    </location>
    <ligand>
        <name>Zn(2+)</name>
        <dbReference type="ChEBI" id="CHEBI:29105"/>
        <label>1</label>
    </ligand>
</feature>
<sequence length="463" mass="50075">VTSDAQGATGSAGRKSQATAQVLTNVPPVIVDELEQFLVSGADQWTFDAFRLDQLSSGHALSTLAFYLLQSTGLMKQHSIRGVKVARFLRAIEAGYQANAYHNAIHAADVLQTMHVVIQRSGMLPRYADPLTHLACLLAAAVHDLEHVGLTNDFLNNSDHDLAIRYNDRSPMENHHLAACFSLLQQPHLNFLSHFAKDVKDKLRKFSTVHSLMAKPTEHAAASKQHQELVLRISQDDQASRHSTRTSTPQLRKTPSLTTIDAISIAQSSLYTSSALPASRRGHASLQLQRKITSLADFYPGRPGVAKASPIAESLEEGVTAQASIGSAASGPAPQLAGQATGTAGGDGAGQGPLPGPCEPLDEAERLLSLQVALKCADIGMIAEGQEVNMRWVQCLEQEFFAQGDKEKAAGLTVSPLMDRDKPGVSKSQVAFYDFVGTPMFQNFTRVFPGMQPMMDQLQANYR</sequence>
<dbReference type="Gene3D" id="1.10.1300.10">
    <property type="entry name" value="3'5'-cyclic nucleotide phosphodiesterase, catalytic domain"/>
    <property type="match status" value="2"/>
</dbReference>
<dbReference type="PRINTS" id="PR00387">
    <property type="entry name" value="PDIESTERASE1"/>
</dbReference>
<evidence type="ECO:0000256" key="1">
    <source>
        <dbReference type="ARBA" id="ARBA00022723"/>
    </source>
</evidence>
<dbReference type="InterPro" id="IPR003607">
    <property type="entry name" value="HD/PDEase_dom"/>
</dbReference>
<feature type="binding site" evidence="5">
    <location>
        <position position="106"/>
    </location>
    <ligand>
        <name>Zn(2+)</name>
        <dbReference type="ChEBI" id="CHEBI:29105"/>
        <label>1</label>
    </ligand>
</feature>
<comment type="caution">
    <text evidence="9">The sequence shown here is derived from an EMBL/GenBank/DDBJ whole genome shotgun (WGS) entry which is preliminary data.</text>
</comment>
<evidence type="ECO:0000313" key="10">
    <source>
        <dbReference type="Proteomes" id="UP000485058"/>
    </source>
</evidence>
<feature type="active site" description="Proton donor" evidence="3">
    <location>
        <position position="102"/>
    </location>
</feature>
<evidence type="ECO:0000256" key="6">
    <source>
        <dbReference type="RuleBase" id="RU363067"/>
    </source>
</evidence>
<feature type="region of interest" description="Disordered" evidence="7">
    <location>
        <begin position="235"/>
        <end position="255"/>
    </location>
</feature>
<feature type="binding site" evidence="4">
    <location>
        <position position="429"/>
    </location>
    <ligand>
        <name>AMP</name>
        <dbReference type="ChEBI" id="CHEBI:456215"/>
    </ligand>
</feature>
<feature type="compositionally biased region" description="Low complexity" evidence="7">
    <location>
        <begin position="323"/>
        <end position="342"/>
    </location>
</feature>
<dbReference type="GO" id="GO:0007165">
    <property type="term" value="P:signal transduction"/>
    <property type="evidence" value="ECO:0007669"/>
    <property type="project" value="InterPro"/>
</dbReference>
<dbReference type="Proteomes" id="UP000485058">
    <property type="component" value="Unassembled WGS sequence"/>
</dbReference>
<comment type="similarity">
    <text evidence="6">Belongs to the cyclic nucleotide phosphodiesterase family.</text>
</comment>
<feature type="compositionally biased region" description="Gly residues" evidence="7">
    <location>
        <begin position="343"/>
        <end position="353"/>
    </location>
</feature>
<dbReference type="PANTHER" id="PTHR11347">
    <property type="entry name" value="CYCLIC NUCLEOTIDE PHOSPHODIESTERASE"/>
    <property type="match status" value="1"/>
</dbReference>
<dbReference type="GO" id="GO:0004114">
    <property type="term" value="F:3',5'-cyclic-nucleotide phosphodiesterase activity"/>
    <property type="evidence" value="ECO:0007669"/>
    <property type="project" value="InterPro"/>
</dbReference>
<protein>
    <recommendedName>
        <fullName evidence="6">Phosphodiesterase</fullName>
        <ecNumber evidence="6">3.1.4.-</ecNumber>
    </recommendedName>
</protein>
<reference evidence="9 10" key="1">
    <citation type="submission" date="2020-02" db="EMBL/GenBank/DDBJ databases">
        <title>Draft genome sequence of Haematococcus lacustris strain NIES-144.</title>
        <authorList>
            <person name="Morimoto D."/>
            <person name="Nakagawa S."/>
            <person name="Yoshida T."/>
            <person name="Sawayama S."/>
        </authorList>
    </citation>
    <scope>NUCLEOTIDE SEQUENCE [LARGE SCALE GENOMIC DNA]</scope>
    <source>
        <strain evidence="9 10">NIES-144</strain>
    </source>
</reference>
<dbReference type="EMBL" id="BLLF01002855">
    <property type="protein sequence ID" value="GFH25584.1"/>
    <property type="molecule type" value="Genomic_DNA"/>
</dbReference>
<feature type="binding site" evidence="4">
    <location>
        <begin position="102"/>
        <end position="106"/>
    </location>
    <ligand>
        <name>AMP</name>
        <dbReference type="ChEBI" id="CHEBI:456215"/>
    </ligand>
</feature>
<evidence type="ECO:0000259" key="8">
    <source>
        <dbReference type="PROSITE" id="PS51845"/>
    </source>
</evidence>
<evidence type="ECO:0000256" key="2">
    <source>
        <dbReference type="ARBA" id="ARBA00022801"/>
    </source>
</evidence>
<evidence type="ECO:0000256" key="5">
    <source>
        <dbReference type="PIRSR" id="PIRSR623088-3"/>
    </source>
</evidence>
<accession>A0A6A0A1Q7</accession>
<gene>
    <name evidence="9" type="ORF">HaLaN_23570</name>
</gene>
<feature type="binding site" evidence="5">
    <location>
        <position position="378"/>
    </location>
    <ligand>
        <name>Zn(2+)</name>
        <dbReference type="ChEBI" id="CHEBI:29105"/>
        <label>1</label>
    </ligand>
</feature>